<proteinExistence type="inferred from homology"/>
<dbReference type="InterPro" id="IPR011759">
    <property type="entry name" value="Cyt_c_oxidase_su2_TM_dom"/>
</dbReference>
<evidence type="ECO:0000256" key="11">
    <source>
        <dbReference type="ARBA" id="ARBA00023004"/>
    </source>
</evidence>
<dbReference type="Gene3D" id="2.60.40.420">
    <property type="entry name" value="Cupredoxins - blue copper proteins"/>
    <property type="match status" value="1"/>
</dbReference>
<evidence type="ECO:0000256" key="13">
    <source>
        <dbReference type="ARBA" id="ARBA00023136"/>
    </source>
</evidence>
<feature type="domain" description="Cytochrome c" evidence="22">
    <location>
        <begin position="245"/>
        <end position="332"/>
    </location>
</feature>
<evidence type="ECO:0000256" key="4">
    <source>
        <dbReference type="ARBA" id="ARBA00022617"/>
    </source>
</evidence>
<evidence type="ECO:0000256" key="17">
    <source>
        <dbReference type="RuleBase" id="RU000456"/>
    </source>
</evidence>
<dbReference type="Pfam" id="PF00034">
    <property type="entry name" value="Cytochrom_C"/>
    <property type="match status" value="1"/>
</dbReference>
<evidence type="ECO:0000313" key="24">
    <source>
        <dbReference type="Proteomes" id="UP000294937"/>
    </source>
</evidence>
<comment type="caution">
    <text evidence="23">The sequence shown here is derived from an EMBL/GenBank/DDBJ whole genome shotgun (WGS) entry which is preliminary data.</text>
</comment>
<evidence type="ECO:0000259" key="22">
    <source>
        <dbReference type="PROSITE" id="PS51007"/>
    </source>
</evidence>
<dbReference type="PROSITE" id="PS51007">
    <property type="entry name" value="CYTC"/>
    <property type="match status" value="1"/>
</dbReference>
<organism evidence="23 24">
    <name type="scientific">Hazenella coriacea</name>
    <dbReference type="NCBI Taxonomy" id="1179467"/>
    <lineage>
        <taxon>Bacteria</taxon>
        <taxon>Bacillati</taxon>
        <taxon>Bacillota</taxon>
        <taxon>Bacilli</taxon>
        <taxon>Bacillales</taxon>
        <taxon>Thermoactinomycetaceae</taxon>
        <taxon>Hazenella</taxon>
    </lineage>
</organism>
<sequence length="332" mass="37261">MVSRLRTWQVLLVISLLALALSGCSGDPSLSALDPSGDNAKKQLDIIVWSFLVMLGVFIVVSTILIYVLIRFRKRKGVERTPSKSEGSWKAEVTWTVIPIILLAILAVPTVTYTFDLSEVPNKEETVYIKVTGYQYWWEFEYPDLGIKTAQEMHIPVGKKVRIELHGKDVLHSFWVPALGGKTDVIPGRENVMSLHADKAGVFQGKCAELCGAGHALMDFKVYADSEQDFDKWVAKMQKAPVTTEADKKGEEVFKQNCMTCHAGVDPKYKGPDLSKFGTRDSIAGFLPHNEENLRAWLKDPESFKPGSLMPKIDYLSDEEFDALTQYLLDRK</sequence>
<dbReference type="Pfam" id="PF00116">
    <property type="entry name" value="COX2"/>
    <property type="match status" value="1"/>
</dbReference>
<keyword evidence="12 18" id="KW-0186">Copper</keyword>
<dbReference type="GO" id="GO:0020037">
    <property type="term" value="F:heme binding"/>
    <property type="evidence" value="ECO:0007669"/>
    <property type="project" value="InterPro"/>
</dbReference>
<dbReference type="GO" id="GO:0042773">
    <property type="term" value="P:ATP synthesis coupled electron transport"/>
    <property type="evidence" value="ECO:0007669"/>
    <property type="project" value="TreeGrafter"/>
</dbReference>
<evidence type="ECO:0000259" key="21">
    <source>
        <dbReference type="PROSITE" id="PS50999"/>
    </source>
</evidence>
<dbReference type="PROSITE" id="PS51257">
    <property type="entry name" value="PROKAR_LIPOPROTEIN"/>
    <property type="match status" value="1"/>
</dbReference>
<evidence type="ECO:0000256" key="3">
    <source>
        <dbReference type="ARBA" id="ARBA00022448"/>
    </source>
</evidence>
<keyword evidence="24" id="KW-1185">Reference proteome</keyword>
<dbReference type="GO" id="GO:0005886">
    <property type="term" value="C:plasma membrane"/>
    <property type="evidence" value="ECO:0007669"/>
    <property type="project" value="UniProtKB-SubCell"/>
</dbReference>
<dbReference type="SUPFAM" id="SSF49503">
    <property type="entry name" value="Cupredoxins"/>
    <property type="match status" value="1"/>
</dbReference>
<protein>
    <recommendedName>
        <fullName evidence="18">Cytochrome c oxidase subunit 2</fullName>
        <ecNumber evidence="18">7.1.1.9</ecNumber>
    </recommendedName>
</protein>
<dbReference type="AlphaFoldDB" id="A0A4R3L0G2"/>
<evidence type="ECO:0000256" key="8">
    <source>
        <dbReference type="ARBA" id="ARBA00022967"/>
    </source>
</evidence>
<dbReference type="CDD" id="cd04213">
    <property type="entry name" value="CuRO_CcO_Caa3_II"/>
    <property type="match status" value="1"/>
</dbReference>
<keyword evidence="4 16" id="KW-0349">Heme</keyword>
<evidence type="ECO:0000256" key="16">
    <source>
        <dbReference type="PROSITE-ProRule" id="PRU00433"/>
    </source>
</evidence>
<evidence type="ECO:0000256" key="1">
    <source>
        <dbReference type="ARBA" id="ARBA00004141"/>
    </source>
</evidence>
<keyword evidence="6 17" id="KW-0812">Transmembrane</keyword>
<evidence type="ECO:0000256" key="18">
    <source>
        <dbReference type="RuleBase" id="RU004024"/>
    </source>
</evidence>
<dbReference type="RefSeq" id="WP_131926428.1">
    <property type="nucleotide sequence ID" value="NZ_SMAG01000010.1"/>
</dbReference>
<dbReference type="SUPFAM" id="SSF81464">
    <property type="entry name" value="Cytochrome c oxidase subunit II-like, transmembrane region"/>
    <property type="match status" value="1"/>
</dbReference>
<comment type="catalytic activity">
    <reaction evidence="15 18">
        <text>4 Fe(II)-[cytochrome c] + O2 + 8 H(+)(in) = 4 Fe(III)-[cytochrome c] + 2 H2O + 4 H(+)(out)</text>
        <dbReference type="Rhea" id="RHEA:11436"/>
        <dbReference type="Rhea" id="RHEA-COMP:10350"/>
        <dbReference type="Rhea" id="RHEA-COMP:14399"/>
        <dbReference type="ChEBI" id="CHEBI:15377"/>
        <dbReference type="ChEBI" id="CHEBI:15378"/>
        <dbReference type="ChEBI" id="CHEBI:15379"/>
        <dbReference type="ChEBI" id="CHEBI:29033"/>
        <dbReference type="ChEBI" id="CHEBI:29034"/>
        <dbReference type="EC" id="7.1.1.9"/>
    </reaction>
</comment>
<accession>A0A4R3L0G2</accession>
<dbReference type="InterPro" id="IPR036909">
    <property type="entry name" value="Cyt_c-like_dom_sf"/>
</dbReference>
<dbReference type="Gene3D" id="1.10.287.90">
    <property type="match status" value="1"/>
</dbReference>
<keyword evidence="7 16" id="KW-0479">Metal-binding</keyword>
<evidence type="ECO:0000256" key="7">
    <source>
        <dbReference type="ARBA" id="ARBA00022723"/>
    </source>
</evidence>
<feature type="domain" description="Cytochrome oxidase subunit II transmembrane region profile" evidence="21">
    <location>
        <begin position="24"/>
        <end position="121"/>
    </location>
</feature>
<evidence type="ECO:0000313" key="23">
    <source>
        <dbReference type="EMBL" id="TCS92814.1"/>
    </source>
</evidence>
<dbReference type="NCBIfam" id="TIGR02866">
    <property type="entry name" value="CoxB"/>
    <property type="match status" value="1"/>
</dbReference>
<evidence type="ECO:0000256" key="6">
    <source>
        <dbReference type="ARBA" id="ARBA00022692"/>
    </source>
</evidence>
<dbReference type="PROSITE" id="PS00078">
    <property type="entry name" value="COX2"/>
    <property type="match status" value="1"/>
</dbReference>
<evidence type="ECO:0000256" key="9">
    <source>
        <dbReference type="ARBA" id="ARBA00022982"/>
    </source>
</evidence>
<keyword evidence="11 16" id="KW-0408">Iron</keyword>
<reference evidence="23 24" key="1">
    <citation type="submission" date="2019-03" db="EMBL/GenBank/DDBJ databases">
        <title>Genomic Encyclopedia of Type Strains, Phase IV (KMG-IV): sequencing the most valuable type-strain genomes for metagenomic binning, comparative biology and taxonomic classification.</title>
        <authorList>
            <person name="Goeker M."/>
        </authorList>
    </citation>
    <scope>NUCLEOTIDE SEQUENCE [LARGE SCALE GENOMIC DNA]</scope>
    <source>
        <strain evidence="23 24">DSM 45707</strain>
    </source>
</reference>
<dbReference type="SUPFAM" id="SSF46626">
    <property type="entry name" value="Cytochrome c"/>
    <property type="match status" value="1"/>
</dbReference>
<evidence type="ECO:0000256" key="10">
    <source>
        <dbReference type="ARBA" id="ARBA00022989"/>
    </source>
</evidence>
<dbReference type="InterPro" id="IPR002429">
    <property type="entry name" value="CcO_II-like_C"/>
</dbReference>
<dbReference type="InterPro" id="IPR009056">
    <property type="entry name" value="Cyt_c-like_dom"/>
</dbReference>
<name>A0A4R3L0G2_9BACL</name>
<dbReference type="PROSITE" id="PS50999">
    <property type="entry name" value="COX2_TM"/>
    <property type="match status" value="1"/>
</dbReference>
<keyword evidence="8" id="KW-1278">Translocase</keyword>
<dbReference type="InterPro" id="IPR034236">
    <property type="entry name" value="CuRO_CcO_Caa3_II"/>
</dbReference>
<evidence type="ECO:0000256" key="19">
    <source>
        <dbReference type="SAM" id="Phobius"/>
    </source>
</evidence>
<dbReference type="InterPro" id="IPR014222">
    <property type="entry name" value="Cyt_c_oxidase_su2"/>
</dbReference>
<dbReference type="PROSITE" id="PS50857">
    <property type="entry name" value="COX2_CUA"/>
    <property type="match status" value="1"/>
</dbReference>
<comment type="similarity">
    <text evidence="2 17">Belongs to the cytochrome c oxidase subunit 2 family.</text>
</comment>
<dbReference type="PANTHER" id="PTHR22888">
    <property type="entry name" value="CYTOCHROME C OXIDASE, SUBUNIT II"/>
    <property type="match status" value="1"/>
</dbReference>
<keyword evidence="3 17" id="KW-0813">Transport</keyword>
<keyword evidence="13 19" id="KW-0472">Membrane</keyword>
<evidence type="ECO:0000256" key="2">
    <source>
        <dbReference type="ARBA" id="ARBA00007866"/>
    </source>
</evidence>
<comment type="subcellular location">
    <subcellularLocation>
        <location evidence="17">Cell membrane</location>
        <topology evidence="17">Multi-pass membrane protein</topology>
    </subcellularLocation>
    <subcellularLocation>
        <location evidence="1">Membrane</location>
        <topology evidence="1">Multi-pass membrane protein</topology>
    </subcellularLocation>
</comment>
<evidence type="ECO:0000259" key="20">
    <source>
        <dbReference type="PROSITE" id="PS50857"/>
    </source>
</evidence>
<feature type="transmembrane region" description="Helical" evidence="19">
    <location>
        <begin position="46"/>
        <end position="72"/>
    </location>
</feature>
<evidence type="ECO:0000256" key="15">
    <source>
        <dbReference type="ARBA" id="ARBA00047816"/>
    </source>
</evidence>
<dbReference type="InterPro" id="IPR036257">
    <property type="entry name" value="Cyt_c_oxidase_su2_TM_sf"/>
</dbReference>
<comment type="function">
    <text evidence="14 18">Subunits I and II form the functional core of the enzyme complex. Electrons originating in cytochrome c are transferred via heme a and Cu(A) to the binuclear center formed by heme a3 and Cu(B).</text>
</comment>
<evidence type="ECO:0000256" key="12">
    <source>
        <dbReference type="ARBA" id="ARBA00023008"/>
    </source>
</evidence>
<dbReference type="Proteomes" id="UP000294937">
    <property type="component" value="Unassembled WGS sequence"/>
</dbReference>
<gene>
    <name evidence="23" type="ORF">EDD58_11041</name>
</gene>
<dbReference type="InterPro" id="IPR045187">
    <property type="entry name" value="CcO_II"/>
</dbReference>
<dbReference type="GO" id="GO:0005507">
    <property type="term" value="F:copper ion binding"/>
    <property type="evidence" value="ECO:0007669"/>
    <property type="project" value="InterPro"/>
</dbReference>
<dbReference type="OrthoDB" id="9781261at2"/>
<dbReference type="PANTHER" id="PTHR22888:SF10">
    <property type="entry name" value="CYTOCHROME C OXIDASE SUBUNIT 2"/>
    <property type="match status" value="1"/>
</dbReference>
<dbReference type="InterPro" id="IPR008972">
    <property type="entry name" value="Cupredoxin"/>
</dbReference>
<evidence type="ECO:0000256" key="14">
    <source>
        <dbReference type="ARBA" id="ARBA00024688"/>
    </source>
</evidence>
<keyword evidence="5 17" id="KW-0679">Respiratory chain</keyword>
<dbReference type="GO" id="GO:0004129">
    <property type="term" value="F:cytochrome-c oxidase activity"/>
    <property type="evidence" value="ECO:0007669"/>
    <property type="project" value="UniProtKB-EC"/>
</dbReference>
<dbReference type="EC" id="7.1.1.9" evidence="18"/>
<dbReference type="InterPro" id="IPR001505">
    <property type="entry name" value="Copper_CuA"/>
</dbReference>
<feature type="domain" description="Cytochrome oxidase subunit II copper A binding" evidence="20">
    <location>
        <begin position="124"/>
        <end position="236"/>
    </location>
</feature>
<dbReference type="GO" id="GO:0016491">
    <property type="term" value="F:oxidoreductase activity"/>
    <property type="evidence" value="ECO:0007669"/>
    <property type="project" value="InterPro"/>
</dbReference>
<feature type="transmembrane region" description="Helical" evidence="19">
    <location>
        <begin position="93"/>
        <end position="115"/>
    </location>
</feature>
<dbReference type="Pfam" id="PF02790">
    <property type="entry name" value="COX2_TM"/>
    <property type="match status" value="1"/>
</dbReference>
<dbReference type="EMBL" id="SMAG01000010">
    <property type="protein sequence ID" value="TCS92814.1"/>
    <property type="molecule type" value="Genomic_DNA"/>
</dbReference>
<evidence type="ECO:0000256" key="5">
    <source>
        <dbReference type="ARBA" id="ARBA00022660"/>
    </source>
</evidence>
<keyword evidence="10 19" id="KW-1133">Transmembrane helix</keyword>
<comment type="cofactor">
    <cofactor evidence="18">
        <name>Cu cation</name>
        <dbReference type="ChEBI" id="CHEBI:23378"/>
    </cofactor>
    <text evidence="18">Binds a copper A center.</text>
</comment>
<keyword evidence="9 17" id="KW-0249">Electron transport</keyword>